<dbReference type="Gene3D" id="1.10.340.70">
    <property type="match status" value="1"/>
</dbReference>
<keyword evidence="4" id="KW-1185">Reference proteome</keyword>
<evidence type="ECO:0000259" key="2">
    <source>
        <dbReference type="Pfam" id="PF17921"/>
    </source>
</evidence>
<evidence type="ECO:0000313" key="4">
    <source>
        <dbReference type="Proteomes" id="UP000807342"/>
    </source>
</evidence>
<feature type="compositionally biased region" description="Basic and acidic residues" evidence="1">
    <location>
        <begin position="24"/>
        <end position="35"/>
    </location>
</feature>
<gene>
    <name evidence="3" type="ORF">P691DRAFT_685009</name>
</gene>
<dbReference type="OrthoDB" id="3249394at2759"/>
<proteinExistence type="predicted"/>
<feature type="domain" description="Integrase zinc-binding" evidence="2">
    <location>
        <begin position="132"/>
        <end position="167"/>
    </location>
</feature>
<dbReference type="InterPro" id="IPR041588">
    <property type="entry name" value="Integrase_H2C2"/>
</dbReference>
<sequence length="168" mass="19599">MNDPQILGDQELLKIQIPACKTATDKSWRQNDERKIKKTNSKQAKANITSDNKPVPDVTSYTPSLMDAVHQYHDGIDVLESVHNRYMDNNMFQRIITHPKEHKNFESIDGLLYIKHQDNKCLCIPDMLIEGRQLREIIITEAHSLLAHLSMQRTLAYLRDYVWWKTIA</sequence>
<evidence type="ECO:0000256" key="1">
    <source>
        <dbReference type="SAM" id="MobiDB-lite"/>
    </source>
</evidence>
<name>A0A9P6BX56_9AGAR</name>
<protein>
    <recommendedName>
        <fullName evidence="2">Integrase zinc-binding domain-containing protein</fullName>
    </recommendedName>
</protein>
<organism evidence="3 4">
    <name type="scientific">Macrolepiota fuliginosa MF-IS2</name>
    <dbReference type="NCBI Taxonomy" id="1400762"/>
    <lineage>
        <taxon>Eukaryota</taxon>
        <taxon>Fungi</taxon>
        <taxon>Dikarya</taxon>
        <taxon>Basidiomycota</taxon>
        <taxon>Agaricomycotina</taxon>
        <taxon>Agaricomycetes</taxon>
        <taxon>Agaricomycetidae</taxon>
        <taxon>Agaricales</taxon>
        <taxon>Agaricineae</taxon>
        <taxon>Agaricaceae</taxon>
        <taxon>Macrolepiota</taxon>
    </lineage>
</organism>
<feature type="compositionally biased region" description="Polar residues" evidence="1">
    <location>
        <begin position="41"/>
        <end position="52"/>
    </location>
</feature>
<feature type="region of interest" description="Disordered" evidence="1">
    <location>
        <begin position="24"/>
        <end position="57"/>
    </location>
</feature>
<dbReference type="Pfam" id="PF17921">
    <property type="entry name" value="Integrase_H2C2"/>
    <property type="match status" value="1"/>
</dbReference>
<evidence type="ECO:0000313" key="3">
    <source>
        <dbReference type="EMBL" id="KAF9441100.1"/>
    </source>
</evidence>
<dbReference type="AlphaFoldDB" id="A0A9P6BX56"/>
<dbReference type="Proteomes" id="UP000807342">
    <property type="component" value="Unassembled WGS sequence"/>
</dbReference>
<dbReference type="EMBL" id="MU152063">
    <property type="protein sequence ID" value="KAF9441100.1"/>
    <property type="molecule type" value="Genomic_DNA"/>
</dbReference>
<reference evidence="3" key="1">
    <citation type="submission" date="2020-11" db="EMBL/GenBank/DDBJ databases">
        <authorList>
            <consortium name="DOE Joint Genome Institute"/>
            <person name="Ahrendt S."/>
            <person name="Riley R."/>
            <person name="Andreopoulos W."/>
            <person name="Labutti K."/>
            <person name="Pangilinan J."/>
            <person name="Ruiz-Duenas F.J."/>
            <person name="Barrasa J.M."/>
            <person name="Sanchez-Garcia M."/>
            <person name="Camarero S."/>
            <person name="Miyauchi S."/>
            <person name="Serrano A."/>
            <person name="Linde D."/>
            <person name="Babiker R."/>
            <person name="Drula E."/>
            <person name="Ayuso-Fernandez I."/>
            <person name="Pacheco R."/>
            <person name="Padilla G."/>
            <person name="Ferreira P."/>
            <person name="Barriuso J."/>
            <person name="Kellner H."/>
            <person name="Castanera R."/>
            <person name="Alfaro M."/>
            <person name="Ramirez L."/>
            <person name="Pisabarro A.G."/>
            <person name="Kuo A."/>
            <person name="Tritt A."/>
            <person name="Lipzen A."/>
            <person name="He G."/>
            <person name="Yan M."/>
            <person name="Ng V."/>
            <person name="Cullen D."/>
            <person name="Martin F."/>
            <person name="Rosso M.-N."/>
            <person name="Henrissat B."/>
            <person name="Hibbett D."/>
            <person name="Martinez A.T."/>
            <person name="Grigoriev I.V."/>
        </authorList>
    </citation>
    <scope>NUCLEOTIDE SEQUENCE</scope>
    <source>
        <strain evidence="3">MF-IS2</strain>
    </source>
</reference>
<comment type="caution">
    <text evidence="3">The sequence shown here is derived from an EMBL/GenBank/DDBJ whole genome shotgun (WGS) entry which is preliminary data.</text>
</comment>
<accession>A0A9P6BX56</accession>